<name>A0A090N2V4_OSTTA</name>
<dbReference type="EMBL" id="CAID01000001">
    <property type="protein sequence ID" value="CEF96893.1"/>
    <property type="molecule type" value="Genomic_DNA"/>
</dbReference>
<reference evidence="6" key="1">
    <citation type="journal article" date="2006" name="Proc. Natl. Acad. Sci. U.S.A.">
        <title>Genome analysis of the smallest free-living eukaryote Ostreococcus tauri unveils many unique features.</title>
        <authorList>
            <person name="Derelle E."/>
            <person name="Ferraz C."/>
            <person name="Rombauts S."/>
            <person name="Rouze P."/>
            <person name="Worden A.Z."/>
            <person name="Robbens S."/>
            <person name="Partensky F."/>
            <person name="Degroeve S."/>
            <person name="Echeynie S."/>
            <person name="Cooke R."/>
            <person name="Saeys Y."/>
            <person name="Wuyts J."/>
            <person name="Jabbari K."/>
            <person name="Bowler C."/>
            <person name="Panaud O."/>
            <person name="Piegu B."/>
            <person name="Ball S.G."/>
            <person name="Ral J.-P."/>
            <person name="Bouget F.-Y."/>
            <person name="Piganeau G."/>
            <person name="De Baets B."/>
            <person name="Picard A."/>
            <person name="Delseny M."/>
            <person name="Demaille J."/>
            <person name="Van de Peer Y."/>
            <person name="Moreau H."/>
        </authorList>
    </citation>
    <scope>NUCLEOTIDE SEQUENCE [LARGE SCALE GENOMIC DNA]</scope>
    <source>
        <strain evidence="6">OTTH 0595 / CCAP 157/2 / RCC745</strain>
    </source>
</reference>
<dbReference type="RefSeq" id="XP_003074654.2">
    <property type="nucleotide sequence ID" value="XM_003074607.2"/>
</dbReference>
<evidence type="ECO:0000313" key="6">
    <source>
        <dbReference type="Proteomes" id="UP000009170"/>
    </source>
</evidence>
<reference evidence="5 6" key="2">
    <citation type="journal article" date="2014" name="BMC Genomics">
        <title>An improved genome of the model marine alga Ostreococcus tauri unfolds by assessing Illumina de novo assemblies.</title>
        <authorList>
            <person name="Blanc-Mathieu R."/>
            <person name="Verhelst B."/>
            <person name="Derelle E."/>
            <person name="Rombauts S."/>
            <person name="Bouget F.Y."/>
            <person name="Carre I."/>
            <person name="Chateau A."/>
            <person name="Eyre-Walker A."/>
            <person name="Grimsley N."/>
            <person name="Moreau H."/>
            <person name="Piegu B."/>
            <person name="Rivals E."/>
            <person name="Schackwitz W."/>
            <person name="Van de Peer Y."/>
            <person name="Piganeau G."/>
        </authorList>
    </citation>
    <scope>NUCLEOTIDE SEQUENCE [LARGE SCALE GENOMIC DNA]</scope>
    <source>
        <strain evidence="6">OTTH 0595 / CCAP 157/2 / RCC745</strain>
    </source>
</reference>
<feature type="region of interest" description="Disordered" evidence="3">
    <location>
        <begin position="1"/>
        <end position="55"/>
    </location>
</feature>
<dbReference type="Pfam" id="PF00134">
    <property type="entry name" value="Cyclin_N"/>
    <property type="match status" value="1"/>
</dbReference>
<organism evidence="5 6">
    <name type="scientific">Ostreococcus tauri</name>
    <name type="common">Marine green alga</name>
    <dbReference type="NCBI Taxonomy" id="70448"/>
    <lineage>
        <taxon>Eukaryota</taxon>
        <taxon>Viridiplantae</taxon>
        <taxon>Chlorophyta</taxon>
        <taxon>Mamiellophyceae</taxon>
        <taxon>Mamiellales</taxon>
        <taxon>Bathycoccaceae</taxon>
        <taxon>Ostreococcus</taxon>
    </lineage>
</organism>
<dbReference type="SUPFAM" id="SSF47954">
    <property type="entry name" value="Cyclin-like"/>
    <property type="match status" value="1"/>
</dbReference>
<proteinExistence type="predicted"/>
<feature type="compositionally biased region" description="Low complexity" evidence="3">
    <location>
        <begin position="19"/>
        <end position="34"/>
    </location>
</feature>
<gene>
    <name evidence="5" type="ORF">OT_ostta01g06030</name>
</gene>
<dbReference type="InParanoid" id="A0A090N2V4"/>
<accession>A0A090N2V4</accession>
<feature type="domain" description="Cyclin N-terminal" evidence="4">
    <location>
        <begin position="147"/>
        <end position="259"/>
    </location>
</feature>
<evidence type="ECO:0000313" key="5">
    <source>
        <dbReference type="EMBL" id="CEF96893.1"/>
    </source>
</evidence>
<dbReference type="AlphaFoldDB" id="A0A090N2V4"/>
<dbReference type="GeneID" id="9834750"/>
<keyword evidence="2" id="KW-0131">Cell cycle</keyword>
<evidence type="ECO:0000256" key="1">
    <source>
        <dbReference type="ARBA" id="ARBA00022618"/>
    </source>
</evidence>
<comment type="caution">
    <text evidence="5">The sequence shown here is derived from an EMBL/GenBank/DDBJ whole genome shotgun (WGS) entry which is preliminary data.</text>
</comment>
<dbReference type="STRING" id="70448.A0A090N2V4"/>
<evidence type="ECO:0000256" key="3">
    <source>
        <dbReference type="SAM" id="MobiDB-lite"/>
    </source>
</evidence>
<dbReference type="Gene3D" id="1.10.472.10">
    <property type="entry name" value="Cyclin-like"/>
    <property type="match status" value="1"/>
</dbReference>
<keyword evidence="1" id="KW-0132">Cell division</keyword>
<dbReference type="InterPro" id="IPR006671">
    <property type="entry name" value="Cyclin_N"/>
</dbReference>
<dbReference type="Proteomes" id="UP000009170">
    <property type="component" value="Unassembled WGS sequence"/>
</dbReference>
<evidence type="ECO:0000259" key="4">
    <source>
        <dbReference type="Pfam" id="PF00134"/>
    </source>
</evidence>
<dbReference type="KEGG" id="ota:OT_ostta01g06030"/>
<sequence>MHGDAPSVTPEVSLESTTPLAASAPHASPNSPESMHGASRRARTDPRYLSGLGDDSASSLTLDAKTTWAPTLDGASPRQPLESMSAATPHQLMAKFFEHACDCGCDSTNREEQTVAIAALLVLIERERKEFVDLGDRVKTQDISISKRMHEIRYIRARLVENIVMSGSMNQFSVVTSAMAVRYLDYILVASGYQIQKECFWVYQLLASACNLIAAKFEEPAQNQRRNLARRLQNTNDISFDTTAMSKMEAIVLRELGWNAARVTPFCFIPYFLVILDCYDFAMTSPCPLGAELRAQLLHEAEILTLMVLYEGAMCSFESSVVAKAIICILIAKFCSKIHTAEIVEPIVMNIFKKLDMDADADDCVYVIARVKECAEIVEALKESLHKFGHETQ</sequence>
<dbReference type="FunCoup" id="A0A090N2V4">
    <property type="interactions" value="600"/>
</dbReference>
<dbReference type="InterPro" id="IPR036915">
    <property type="entry name" value="Cyclin-like_sf"/>
</dbReference>
<evidence type="ECO:0000256" key="2">
    <source>
        <dbReference type="ARBA" id="ARBA00023306"/>
    </source>
</evidence>
<dbReference type="PANTHER" id="PTHR10177">
    <property type="entry name" value="CYCLINS"/>
    <property type="match status" value="1"/>
</dbReference>
<protein>
    <submittedName>
        <fullName evidence="5">Cyclin, N-terminal</fullName>
    </submittedName>
</protein>
<dbReference type="OrthoDB" id="306099at2759"/>
<dbReference type="InterPro" id="IPR039361">
    <property type="entry name" value="Cyclin"/>
</dbReference>
<keyword evidence="6" id="KW-1185">Reference proteome</keyword>
<dbReference type="GO" id="GO:0051301">
    <property type="term" value="P:cell division"/>
    <property type="evidence" value="ECO:0007669"/>
    <property type="project" value="UniProtKB-KW"/>
</dbReference>